<dbReference type="WBParaSite" id="Hba_18591">
    <property type="protein sequence ID" value="Hba_18591"/>
    <property type="gene ID" value="Hba_18591"/>
</dbReference>
<keyword evidence="1" id="KW-1185">Reference proteome</keyword>
<proteinExistence type="predicted"/>
<name>A0A1I7XLD6_HETBA</name>
<dbReference type="Proteomes" id="UP000095283">
    <property type="component" value="Unplaced"/>
</dbReference>
<reference evidence="2" key="1">
    <citation type="submission" date="2016-11" db="UniProtKB">
        <authorList>
            <consortium name="WormBaseParasite"/>
        </authorList>
    </citation>
    <scope>IDENTIFICATION</scope>
</reference>
<evidence type="ECO:0000313" key="1">
    <source>
        <dbReference type="Proteomes" id="UP000095283"/>
    </source>
</evidence>
<protein>
    <submittedName>
        <fullName evidence="2">DDE_3 domain-containing protein</fullName>
    </submittedName>
</protein>
<dbReference type="InterPro" id="IPR036397">
    <property type="entry name" value="RNaseH_sf"/>
</dbReference>
<evidence type="ECO:0000313" key="2">
    <source>
        <dbReference type="WBParaSite" id="Hba_18591"/>
    </source>
</evidence>
<dbReference type="Gene3D" id="3.30.420.10">
    <property type="entry name" value="Ribonuclease H-like superfamily/Ribonuclease H"/>
    <property type="match status" value="1"/>
</dbReference>
<accession>A0A1I7XLD6</accession>
<dbReference type="AlphaFoldDB" id="A0A1I7XLD6"/>
<organism evidence="1 2">
    <name type="scientific">Heterorhabditis bacteriophora</name>
    <name type="common">Entomopathogenic nematode worm</name>
    <dbReference type="NCBI Taxonomy" id="37862"/>
    <lineage>
        <taxon>Eukaryota</taxon>
        <taxon>Metazoa</taxon>
        <taxon>Ecdysozoa</taxon>
        <taxon>Nematoda</taxon>
        <taxon>Chromadorea</taxon>
        <taxon>Rhabditida</taxon>
        <taxon>Rhabditina</taxon>
        <taxon>Rhabditomorpha</taxon>
        <taxon>Strongyloidea</taxon>
        <taxon>Heterorhabditidae</taxon>
        <taxon>Heterorhabditis</taxon>
    </lineage>
</organism>
<sequence>MKDQIKAIQTASYMVKQIADVVKRFKKAIILSDEKKFNQDGPDGFHSHWRNLSKEPRQFSTRNFGGGSAFSGMGLVDLAFISMKMNSADYQNVLRRHLVPCLQRFPCVSFTFQQDNATVHASRSAKT</sequence>
<dbReference type="GO" id="GO:0003676">
    <property type="term" value="F:nucleic acid binding"/>
    <property type="evidence" value="ECO:0007669"/>
    <property type="project" value="InterPro"/>
</dbReference>